<evidence type="ECO:0000256" key="2">
    <source>
        <dbReference type="ARBA" id="ARBA00005885"/>
    </source>
</evidence>
<dbReference type="InterPro" id="IPR044806">
    <property type="entry name" value="WVD2/WDL1-4"/>
</dbReference>
<evidence type="ECO:0000256" key="5">
    <source>
        <dbReference type="ARBA" id="ARBA00023212"/>
    </source>
</evidence>
<comment type="similarity">
    <text evidence="2">Belongs to the TPX2 family.</text>
</comment>
<keyword evidence="5" id="KW-0206">Cytoskeleton</keyword>
<feature type="domain" description="TPX2 C-terminal" evidence="7">
    <location>
        <begin position="266"/>
        <end position="332"/>
    </location>
</feature>
<sequence length="450" mass="48317">MMMMISCTNKDKPLVLSWGRTPRLDSGVRVSEILGFPSISHVPISGPKWAPCLARVRSNRVLADVSSLPRMFLGLRKAQRPGMESGNGVHLEDENGVKEGVEEIKVEVSETCEDVNETKVKDMVEVTANGGTSKSKKVAKNGTNASLLARKPKSHLTQSLSIPAKPKNPESMVTSVDGHPGKPKGALSNGNAANRRASSGVKTTKEPGSTNVGASTRRATLDSVPSARVSRSKKSNEVEEAPTSADPDSVATEGQHKHGVFGFSSRLEERAEKRKEFFSKIEEKIHAKEAEKTNLQEKSKESQEAEIKQLRKTLMFKAAPMPKFYKEPPPKVDLKKIPPTRPKSPKLGRNKSNVAATSSGTAVTPEVSTNKTVSTNVNTTNGGKDTAASKKPIRKSLSKTTSSKTEVKPGKSKEKPTKACNELSDASANPVEAEGQIPLDAEKTAAPVLS</sequence>
<evidence type="ECO:0000313" key="9">
    <source>
        <dbReference type="Proteomes" id="UP001151760"/>
    </source>
</evidence>
<feature type="compositionally biased region" description="Polar residues" evidence="6">
    <location>
        <begin position="350"/>
        <end position="362"/>
    </location>
</feature>
<dbReference type="Proteomes" id="UP001151760">
    <property type="component" value="Unassembled WGS sequence"/>
</dbReference>
<feature type="compositionally biased region" description="Low complexity" evidence="6">
    <location>
        <begin position="368"/>
        <end position="384"/>
    </location>
</feature>
<comment type="caution">
    <text evidence="8">The sequence shown here is derived from an EMBL/GenBank/DDBJ whole genome shotgun (WGS) entry which is preliminary data.</text>
</comment>
<evidence type="ECO:0000256" key="4">
    <source>
        <dbReference type="ARBA" id="ARBA00022701"/>
    </source>
</evidence>
<dbReference type="PANTHER" id="PTHR46372">
    <property type="entry name" value="PROTEIN WVD2-LIKE 3"/>
    <property type="match status" value="1"/>
</dbReference>
<evidence type="ECO:0000259" key="7">
    <source>
        <dbReference type="Pfam" id="PF06886"/>
    </source>
</evidence>
<name>A0ABQ5C0H7_9ASTR</name>
<feature type="compositionally biased region" description="Basic and acidic residues" evidence="6">
    <location>
        <begin position="324"/>
        <end position="336"/>
    </location>
</feature>
<feature type="region of interest" description="Disordered" evidence="6">
    <location>
        <begin position="288"/>
        <end position="308"/>
    </location>
</feature>
<evidence type="ECO:0000256" key="3">
    <source>
        <dbReference type="ARBA" id="ARBA00022490"/>
    </source>
</evidence>
<comment type="subcellular location">
    <subcellularLocation>
        <location evidence="1">Cytoplasm</location>
        <location evidence="1">Cytoskeleton</location>
    </subcellularLocation>
</comment>
<reference evidence="8" key="1">
    <citation type="journal article" date="2022" name="Int. J. Mol. Sci.">
        <title>Draft Genome of Tanacetum Coccineum: Genomic Comparison of Closely Related Tanacetum-Family Plants.</title>
        <authorList>
            <person name="Yamashiro T."/>
            <person name="Shiraishi A."/>
            <person name="Nakayama K."/>
            <person name="Satake H."/>
        </authorList>
    </citation>
    <scope>NUCLEOTIDE SEQUENCE</scope>
</reference>
<gene>
    <name evidence="8" type="ORF">Tco_0878705</name>
</gene>
<evidence type="ECO:0000313" key="8">
    <source>
        <dbReference type="EMBL" id="GJT19999.1"/>
    </source>
</evidence>
<keyword evidence="3" id="KW-0963">Cytoplasm</keyword>
<keyword evidence="9" id="KW-1185">Reference proteome</keyword>
<protein>
    <submittedName>
        <fullName evidence="8">WVD2-like protein 4 isoform X1</fullName>
    </submittedName>
</protein>
<feature type="compositionally biased region" description="Polar residues" evidence="6">
    <location>
        <begin position="188"/>
        <end position="218"/>
    </location>
</feature>
<dbReference type="Pfam" id="PF06886">
    <property type="entry name" value="TPX2"/>
    <property type="match status" value="1"/>
</dbReference>
<evidence type="ECO:0000256" key="6">
    <source>
        <dbReference type="SAM" id="MobiDB-lite"/>
    </source>
</evidence>
<dbReference type="InterPro" id="IPR027329">
    <property type="entry name" value="TPX2_C"/>
</dbReference>
<evidence type="ECO:0000256" key="1">
    <source>
        <dbReference type="ARBA" id="ARBA00004245"/>
    </source>
</evidence>
<keyword evidence="4" id="KW-0493">Microtubule</keyword>
<feature type="compositionally biased region" description="Basic and acidic residues" evidence="6">
    <location>
        <begin position="405"/>
        <end position="417"/>
    </location>
</feature>
<accession>A0ABQ5C0H7</accession>
<feature type="region of interest" description="Disordered" evidence="6">
    <location>
        <begin position="126"/>
        <end position="265"/>
    </location>
</feature>
<feature type="region of interest" description="Disordered" evidence="6">
    <location>
        <begin position="321"/>
        <end position="450"/>
    </location>
</feature>
<dbReference type="EMBL" id="BQNB010013764">
    <property type="protein sequence ID" value="GJT19999.1"/>
    <property type="molecule type" value="Genomic_DNA"/>
</dbReference>
<proteinExistence type="inferred from homology"/>
<dbReference type="PANTHER" id="PTHR46372:SF26">
    <property type="entry name" value="(WILD MALAYSIAN BANANA) HYPOTHETICAL PROTEIN"/>
    <property type="match status" value="1"/>
</dbReference>
<reference evidence="8" key="2">
    <citation type="submission" date="2022-01" db="EMBL/GenBank/DDBJ databases">
        <authorList>
            <person name="Yamashiro T."/>
            <person name="Shiraishi A."/>
            <person name="Satake H."/>
            <person name="Nakayama K."/>
        </authorList>
    </citation>
    <scope>NUCLEOTIDE SEQUENCE</scope>
</reference>
<organism evidence="8 9">
    <name type="scientific">Tanacetum coccineum</name>
    <dbReference type="NCBI Taxonomy" id="301880"/>
    <lineage>
        <taxon>Eukaryota</taxon>
        <taxon>Viridiplantae</taxon>
        <taxon>Streptophyta</taxon>
        <taxon>Embryophyta</taxon>
        <taxon>Tracheophyta</taxon>
        <taxon>Spermatophyta</taxon>
        <taxon>Magnoliopsida</taxon>
        <taxon>eudicotyledons</taxon>
        <taxon>Gunneridae</taxon>
        <taxon>Pentapetalae</taxon>
        <taxon>asterids</taxon>
        <taxon>campanulids</taxon>
        <taxon>Asterales</taxon>
        <taxon>Asteraceae</taxon>
        <taxon>Asteroideae</taxon>
        <taxon>Anthemideae</taxon>
        <taxon>Anthemidinae</taxon>
        <taxon>Tanacetum</taxon>
    </lineage>
</organism>